<dbReference type="STRING" id="558151.ACM46_09840"/>
<comment type="caution">
    <text evidence="2">The sequence shown here is derived from an EMBL/GenBank/DDBJ whole genome shotgun (WGS) entry which is preliminary data.</text>
</comment>
<organism evidence="2 3">
    <name type="scientific">Chryseobacterium angstadtii</name>
    <dbReference type="NCBI Taxonomy" id="558151"/>
    <lineage>
        <taxon>Bacteria</taxon>
        <taxon>Pseudomonadati</taxon>
        <taxon>Bacteroidota</taxon>
        <taxon>Flavobacteriia</taxon>
        <taxon>Flavobacteriales</taxon>
        <taxon>Weeksellaceae</taxon>
        <taxon>Chryseobacterium group</taxon>
        <taxon>Chryseobacterium</taxon>
    </lineage>
</organism>
<dbReference type="AlphaFoldDB" id="A0A0J7IDL7"/>
<keyword evidence="1" id="KW-0812">Transmembrane</keyword>
<gene>
    <name evidence="2" type="ORF">ACM46_09840</name>
</gene>
<protein>
    <submittedName>
        <fullName evidence="2">Uncharacterized protein</fullName>
    </submittedName>
</protein>
<keyword evidence="1" id="KW-0472">Membrane</keyword>
<dbReference type="Proteomes" id="UP000036261">
    <property type="component" value="Unassembled WGS sequence"/>
</dbReference>
<keyword evidence="3" id="KW-1185">Reference proteome</keyword>
<evidence type="ECO:0000313" key="2">
    <source>
        <dbReference type="EMBL" id="KMQ64553.1"/>
    </source>
</evidence>
<accession>A0A0J7IDL7</accession>
<feature type="transmembrane region" description="Helical" evidence="1">
    <location>
        <begin position="49"/>
        <end position="69"/>
    </location>
</feature>
<feature type="transmembrane region" description="Helical" evidence="1">
    <location>
        <begin position="89"/>
        <end position="107"/>
    </location>
</feature>
<evidence type="ECO:0000313" key="3">
    <source>
        <dbReference type="Proteomes" id="UP000036261"/>
    </source>
</evidence>
<name>A0A0J7IDL7_9FLAO</name>
<dbReference type="PATRIC" id="fig|558151.6.peg.2072"/>
<evidence type="ECO:0000256" key="1">
    <source>
        <dbReference type="SAM" id="Phobius"/>
    </source>
</evidence>
<dbReference type="EMBL" id="LFND01000003">
    <property type="protein sequence ID" value="KMQ64553.1"/>
    <property type="molecule type" value="Genomic_DNA"/>
</dbReference>
<reference evidence="2 3" key="1">
    <citation type="journal article" date="2013" name="Int. J. Syst. Evol. Microbiol.">
        <title>Chryseobacterium angstadtii sp. nov., isolated from a newt tank.</title>
        <authorList>
            <person name="Kirk K.E."/>
            <person name="Hoffman J.A."/>
            <person name="Smith K.A."/>
            <person name="Strahan B.L."/>
            <person name="Failor K.C."/>
            <person name="Krebs J.E."/>
            <person name="Gale A.N."/>
            <person name="Do T.D."/>
            <person name="Sontag T.C."/>
            <person name="Batties A.M."/>
            <person name="Mistiszyn K."/>
            <person name="Newman J.D."/>
        </authorList>
    </citation>
    <scope>NUCLEOTIDE SEQUENCE [LARGE SCALE GENOMIC DNA]</scope>
    <source>
        <strain evidence="2 3">KM</strain>
    </source>
</reference>
<keyword evidence="1" id="KW-1133">Transmembrane helix</keyword>
<proteinExistence type="predicted"/>
<sequence>MFNMISYIIFLTVSSYITVDVGRRCFQAGKSYLEYLIHDQEMCLTINRILLGCYYLLNLGYIAVNLAFWDRVSSVEEMIAVTAIRIGNIVLILCVLHYINIFTLYFLRKKLILK</sequence>